<keyword evidence="11" id="KW-0413">Isomerase</keyword>
<dbReference type="EMBL" id="VGIY01000057">
    <property type="protein sequence ID" value="MBM3316925.1"/>
    <property type="molecule type" value="Genomic_DNA"/>
</dbReference>
<comment type="subcellular location">
    <subcellularLocation>
        <location evidence="1">Cell inner membrane</location>
        <topology evidence="1">Single-pass type II membrane protein</topology>
        <orientation evidence="1">Periplasmic side</orientation>
    </subcellularLocation>
</comment>
<keyword evidence="7" id="KW-0143">Chaperone</keyword>
<dbReference type="SUPFAM" id="SSF54534">
    <property type="entry name" value="FKBP-like"/>
    <property type="match status" value="1"/>
</dbReference>
<keyword evidence="2" id="KW-1003">Cell membrane</keyword>
<dbReference type="Gene3D" id="3.10.50.40">
    <property type="match status" value="1"/>
</dbReference>
<accession>A0A937X7E3</accession>
<evidence type="ECO:0000256" key="4">
    <source>
        <dbReference type="ARBA" id="ARBA00022692"/>
    </source>
</evidence>
<evidence type="ECO:0000256" key="3">
    <source>
        <dbReference type="ARBA" id="ARBA00022519"/>
    </source>
</evidence>
<dbReference type="InterPro" id="IPR027304">
    <property type="entry name" value="Trigger_fact/SurA_dom_sf"/>
</dbReference>
<dbReference type="Proteomes" id="UP000748308">
    <property type="component" value="Unassembled WGS sequence"/>
</dbReference>
<dbReference type="Pfam" id="PF13623">
    <property type="entry name" value="SurA_N_2"/>
    <property type="match status" value="1"/>
</dbReference>
<evidence type="ECO:0000256" key="11">
    <source>
        <dbReference type="PROSITE-ProRule" id="PRU00278"/>
    </source>
</evidence>
<dbReference type="GO" id="GO:0005886">
    <property type="term" value="C:plasma membrane"/>
    <property type="evidence" value="ECO:0007669"/>
    <property type="project" value="UniProtKB-SubCell"/>
</dbReference>
<evidence type="ECO:0000256" key="9">
    <source>
        <dbReference type="ARBA" id="ARBA00040743"/>
    </source>
</evidence>
<keyword evidence="6" id="KW-0472">Membrane</keyword>
<dbReference type="Gene3D" id="1.10.4030.10">
    <property type="entry name" value="Porin chaperone SurA, peptide-binding domain"/>
    <property type="match status" value="1"/>
</dbReference>
<organism evidence="13 14">
    <name type="scientific">Eiseniibacteriota bacterium</name>
    <dbReference type="NCBI Taxonomy" id="2212470"/>
    <lineage>
        <taxon>Bacteria</taxon>
        <taxon>Candidatus Eiseniibacteriota</taxon>
    </lineage>
</organism>
<dbReference type="InterPro" id="IPR046357">
    <property type="entry name" value="PPIase_dom_sf"/>
</dbReference>
<comment type="similarity">
    <text evidence="8">Belongs to the PpiD chaperone family.</text>
</comment>
<evidence type="ECO:0000256" key="2">
    <source>
        <dbReference type="ARBA" id="ARBA00022475"/>
    </source>
</evidence>
<evidence type="ECO:0000259" key="12">
    <source>
        <dbReference type="PROSITE" id="PS50198"/>
    </source>
</evidence>
<sequence length="604" mass="68261">MALFETMRENTKIILWITVAAFVLLIFLAWGADFATGGGPGRGEAGVMARVNGERLYDREYSDALEQARQLYEPQLEGPPDEEFLLMLRANTWSQLIDRKLLLQEARRHDIVVTDREVATALLYNPPPRLRANPAFLNEQGQFDMQRYQSWISQTNTAALEREYRELVTQEKLRMILLAGVAVSEEELRETWLDRNQRASLAFVQIPYVALLRDAAPDDAALEQFLSARRAEFRQPERVRLEFVRLPKGPAQEDTLEARSEIQEALQDLRRGDDFSLLVKSYSQAPRSRWGEEEGVYLSREELRPPEVAQAAFSLPVGQVSDPLTSADGFHLLRVVDRRTEDGVEKAKIAELFVPIRMSYETNYALQERALDLADSTEAGDFRQAAASLGLEIQDTGLVDPQGFLPGLGRLAAAKEFALRGRVGQSSRPIEAQDAWYVLHLAQRQPAGDPPLSDIRRRVVNRYLEEQRRHQAMDRAEAILELCRTGVPLASAAGIDSVARYDVAEDVPRQGFVRGLGREPKLLGLVFAARETGLLPRMVVGQMGVYVAEVIRPAVFDEQAFAAGREQLRRELVQEKQSRVINDWLTELREKARIEDFRPVVAST</sequence>
<keyword evidence="3" id="KW-0997">Cell inner membrane</keyword>
<dbReference type="InterPro" id="IPR000297">
    <property type="entry name" value="PPIase_PpiC"/>
</dbReference>
<dbReference type="PANTHER" id="PTHR47529">
    <property type="entry name" value="PEPTIDYL-PROLYL CIS-TRANS ISOMERASE D"/>
    <property type="match status" value="1"/>
</dbReference>
<dbReference type="Pfam" id="PF13145">
    <property type="entry name" value="Rotamase_2"/>
    <property type="match status" value="1"/>
</dbReference>
<feature type="domain" description="PpiC" evidence="12">
    <location>
        <begin position="236"/>
        <end position="337"/>
    </location>
</feature>
<keyword evidence="4" id="KW-0812">Transmembrane</keyword>
<dbReference type="SUPFAM" id="SSF109998">
    <property type="entry name" value="Triger factor/SurA peptide-binding domain-like"/>
    <property type="match status" value="1"/>
</dbReference>
<protein>
    <recommendedName>
        <fullName evidence="9">Periplasmic chaperone PpiD</fullName>
    </recommendedName>
    <alternativeName>
        <fullName evidence="10">Periplasmic folding chaperone</fullName>
    </alternativeName>
</protein>
<keyword evidence="11" id="KW-0697">Rotamase</keyword>
<dbReference type="PANTHER" id="PTHR47529:SF1">
    <property type="entry name" value="PERIPLASMIC CHAPERONE PPID"/>
    <property type="match status" value="1"/>
</dbReference>
<keyword evidence="5" id="KW-1133">Transmembrane helix</keyword>
<evidence type="ECO:0000313" key="13">
    <source>
        <dbReference type="EMBL" id="MBM3316925.1"/>
    </source>
</evidence>
<proteinExistence type="inferred from homology"/>
<dbReference type="PROSITE" id="PS50198">
    <property type="entry name" value="PPIC_PPIASE_2"/>
    <property type="match status" value="1"/>
</dbReference>
<evidence type="ECO:0000256" key="6">
    <source>
        <dbReference type="ARBA" id="ARBA00023136"/>
    </source>
</evidence>
<evidence type="ECO:0000256" key="1">
    <source>
        <dbReference type="ARBA" id="ARBA00004382"/>
    </source>
</evidence>
<evidence type="ECO:0000256" key="5">
    <source>
        <dbReference type="ARBA" id="ARBA00022989"/>
    </source>
</evidence>
<dbReference type="AlphaFoldDB" id="A0A937X7E3"/>
<dbReference type="InterPro" id="IPR052029">
    <property type="entry name" value="PpiD_chaperone"/>
</dbReference>
<comment type="caution">
    <text evidence="13">The sequence shown here is derived from an EMBL/GenBank/DDBJ whole genome shotgun (WGS) entry which is preliminary data.</text>
</comment>
<evidence type="ECO:0000256" key="10">
    <source>
        <dbReference type="ARBA" id="ARBA00042775"/>
    </source>
</evidence>
<evidence type="ECO:0000313" key="14">
    <source>
        <dbReference type="Proteomes" id="UP000748308"/>
    </source>
</evidence>
<name>A0A937X7E3_UNCEI</name>
<evidence type="ECO:0000256" key="8">
    <source>
        <dbReference type="ARBA" id="ARBA00038408"/>
    </source>
</evidence>
<reference evidence="13" key="1">
    <citation type="submission" date="2019-03" db="EMBL/GenBank/DDBJ databases">
        <title>Lake Tanganyika Metagenome-Assembled Genomes (MAGs).</title>
        <authorList>
            <person name="Tran P."/>
        </authorList>
    </citation>
    <scope>NUCLEOTIDE SEQUENCE</scope>
    <source>
        <strain evidence="13">M_DeepCast_400m_m2_100</strain>
    </source>
</reference>
<dbReference type="GO" id="GO:0003755">
    <property type="term" value="F:peptidyl-prolyl cis-trans isomerase activity"/>
    <property type="evidence" value="ECO:0007669"/>
    <property type="project" value="UniProtKB-KW"/>
</dbReference>
<gene>
    <name evidence="13" type="ORF">FJY75_03640</name>
</gene>
<evidence type="ECO:0000256" key="7">
    <source>
        <dbReference type="ARBA" id="ARBA00023186"/>
    </source>
</evidence>